<name>A0A9R1UZC1_LACSA</name>
<sequence length="98" mass="11180">MVCSAQLVYASYPLMSLLSSYASYTPAVYHNLRYLCRNLKSTIRWRSKASSDPYASMFSAAASIQSDSAEKNVVWFSIIEPVHDFDKMDIQEIQDKIK</sequence>
<comment type="caution">
    <text evidence="1">The sequence shown here is derived from an EMBL/GenBank/DDBJ whole genome shotgun (WGS) entry which is preliminary data.</text>
</comment>
<accession>A0A9R1UZC1</accession>
<proteinExistence type="predicted"/>
<dbReference type="Proteomes" id="UP000235145">
    <property type="component" value="Unassembled WGS sequence"/>
</dbReference>
<reference evidence="1 2" key="1">
    <citation type="journal article" date="2017" name="Nat. Commun.">
        <title>Genome assembly with in vitro proximity ligation data and whole-genome triplication in lettuce.</title>
        <authorList>
            <person name="Reyes-Chin-Wo S."/>
            <person name="Wang Z."/>
            <person name="Yang X."/>
            <person name="Kozik A."/>
            <person name="Arikit S."/>
            <person name="Song C."/>
            <person name="Xia L."/>
            <person name="Froenicke L."/>
            <person name="Lavelle D.O."/>
            <person name="Truco M.J."/>
            <person name="Xia R."/>
            <person name="Zhu S."/>
            <person name="Xu C."/>
            <person name="Xu H."/>
            <person name="Xu X."/>
            <person name="Cox K."/>
            <person name="Korf I."/>
            <person name="Meyers B.C."/>
            <person name="Michelmore R.W."/>
        </authorList>
    </citation>
    <scope>NUCLEOTIDE SEQUENCE [LARGE SCALE GENOMIC DNA]</scope>
    <source>
        <strain evidence="2">cv. Salinas</strain>
        <tissue evidence="1">Seedlings</tissue>
    </source>
</reference>
<protein>
    <submittedName>
        <fullName evidence="1">Uncharacterized protein</fullName>
    </submittedName>
</protein>
<dbReference type="EMBL" id="NBSK02000007">
    <property type="protein sequence ID" value="KAJ0195543.1"/>
    <property type="molecule type" value="Genomic_DNA"/>
</dbReference>
<evidence type="ECO:0000313" key="2">
    <source>
        <dbReference type="Proteomes" id="UP000235145"/>
    </source>
</evidence>
<organism evidence="1 2">
    <name type="scientific">Lactuca sativa</name>
    <name type="common">Garden lettuce</name>
    <dbReference type="NCBI Taxonomy" id="4236"/>
    <lineage>
        <taxon>Eukaryota</taxon>
        <taxon>Viridiplantae</taxon>
        <taxon>Streptophyta</taxon>
        <taxon>Embryophyta</taxon>
        <taxon>Tracheophyta</taxon>
        <taxon>Spermatophyta</taxon>
        <taxon>Magnoliopsida</taxon>
        <taxon>eudicotyledons</taxon>
        <taxon>Gunneridae</taxon>
        <taxon>Pentapetalae</taxon>
        <taxon>asterids</taxon>
        <taxon>campanulids</taxon>
        <taxon>Asterales</taxon>
        <taxon>Asteraceae</taxon>
        <taxon>Cichorioideae</taxon>
        <taxon>Cichorieae</taxon>
        <taxon>Lactucinae</taxon>
        <taxon>Lactuca</taxon>
    </lineage>
</organism>
<gene>
    <name evidence="1" type="ORF">LSAT_V11C700351210</name>
</gene>
<evidence type="ECO:0000313" key="1">
    <source>
        <dbReference type="EMBL" id="KAJ0195543.1"/>
    </source>
</evidence>
<keyword evidence="2" id="KW-1185">Reference proteome</keyword>
<dbReference type="AlphaFoldDB" id="A0A9R1UZC1"/>